<keyword evidence="1" id="KW-0812">Transmembrane</keyword>
<reference evidence="2" key="1">
    <citation type="submission" date="2023-02" db="EMBL/GenBank/DDBJ databases">
        <title>Gut commensal Christensenella minuta modulates host metabolism via a new class of secondary bile acids.</title>
        <authorList>
            <person name="Liu C."/>
        </authorList>
    </citation>
    <scope>NUCLEOTIDE SEQUENCE</scope>
    <source>
        <strain evidence="2">CA70</strain>
    </source>
</reference>
<evidence type="ECO:0000313" key="2">
    <source>
        <dbReference type="EMBL" id="XCC63278.1"/>
    </source>
</evidence>
<dbReference type="Pfam" id="PF20197">
    <property type="entry name" value="DUF6560"/>
    <property type="match status" value="1"/>
</dbReference>
<evidence type="ECO:0000256" key="1">
    <source>
        <dbReference type="SAM" id="Phobius"/>
    </source>
</evidence>
<feature type="transmembrane region" description="Helical" evidence="1">
    <location>
        <begin position="46"/>
        <end position="71"/>
    </location>
</feature>
<dbReference type="EMBL" id="CP117826">
    <property type="protein sequence ID" value="XCC63278.1"/>
    <property type="molecule type" value="Genomic_DNA"/>
</dbReference>
<gene>
    <name evidence="2" type="ORF">PUP29_05025</name>
</gene>
<evidence type="ECO:0008006" key="3">
    <source>
        <dbReference type="Google" id="ProtNLM"/>
    </source>
</evidence>
<name>A0AAU8AAL9_9FIRM</name>
<organism evidence="2">
    <name type="scientific">Christensenella massiliensis</name>
    <dbReference type="NCBI Taxonomy" id="1805714"/>
    <lineage>
        <taxon>Bacteria</taxon>
        <taxon>Bacillati</taxon>
        <taxon>Bacillota</taxon>
        <taxon>Clostridia</taxon>
        <taxon>Christensenellales</taxon>
        <taxon>Christensenellaceae</taxon>
        <taxon>Christensenella</taxon>
    </lineage>
</organism>
<keyword evidence="1" id="KW-0472">Membrane</keyword>
<proteinExistence type="predicted"/>
<accession>A0AAU8AAL9</accession>
<dbReference type="RefSeq" id="WP_079546855.1">
    <property type="nucleotide sequence ID" value="NZ_CP117826.1"/>
</dbReference>
<keyword evidence="1" id="KW-1133">Transmembrane helix</keyword>
<sequence>MSAAFQIILAAVLIAVAVNFILTAGKNERVPALSAGQDFTVRYPRVFVWLAVVFFCFLSCVLLLLLIWHAFDWTGVILLSILAACGVYVLLLALVWRIKVFSEYVMTYNIFGRKRQVYFKDIRHVTVTRRLFLMETAAKTYRFSAGIVYREAFLVRLRENHVDIARFL</sequence>
<dbReference type="InterPro" id="IPR046690">
    <property type="entry name" value="DUF6560"/>
</dbReference>
<feature type="transmembrane region" description="Helical" evidence="1">
    <location>
        <begin position="77"/>
        <end position="96"/>
    </location>
</feature>
<protein>
    <recommendedName>
        <fullName evidence="3">DUF304 domain-containing protein</fullName>
    </recommendedName>
</protein>
<feature type="transmembrane region" description="Helical" evidence="1">
    <location>
        <begin position="6"/>
        <end position="25"/>
    </location>
</feature>
<dbReference type="AlphaFoldDB" id="A0AAU8AAL9"/>